<dbReference type="GO" id="GO:0004519">
    <property type="term" value="F:endonuclease activity"/>
    <property type="evidence" value="ECO:0007669"/>
    <property type="project" value="UniProtKB-KW"/>
</dbReference>
<dbReference type="Proteomes" id="UP000595857">
    <property type="component" value="Chromosome"/>
</dbReference>
<dbReference type="SUPFAM" id="SSF52980">
    <property type="entry name" value="Restriction endonuclease-like"/>
    <property type="match status" value="1"/>
</dbReference>
<dbReference type="RefSeq" id="WP_201633294.1">
    <property type="nucleotide sequence ID" value="NZ_CP068046.1"/>
</dbReference>
<name>A0ABX7CBK8_9HYPH</name>
<dbReference type="CDD" id="cd01038">
    <property type="entry name" value="Endonuclease_DUF559"/>
    <property type="match status" value="1"/>
</dbReference>
<evidence type="ECO:0000259" key="1">
    <source>
        <dbReference type="Pfam" id="PF04480"/>
    </source>
</evidence>
<sequence>MVNIAQRLRKNPTAPELKFWALIQPIRTQWHFRKQVRMGGYVVDFASHQAKLVVEIDGDTHFVGTGPMRDKDRDGVLRAYGYQVLRFTNDDVMRNPEGVYNTVFAALASKAPPSERR</sequence>
<dbReference type="InterPro" id="IPR047216">
    <property type="entry name" value="Endonuclease_DUF559_bact"/>
</dbReference>
<dbReference type="PANTHER" id="PTHR38590:SF1">
    <property type="entry name" value="BLL0828 PROTEIN"/>
    <property type="match status" value="1"/>
</dbReference>
<proteinExistence type="predicted"/>
<evidence type="ECO:0000313" key="3">
    <source>
        <dbReference type="Proteomes" id="UP000595857"/>
    </source>
</evidence>
<dbReference type="Pfam" id="PF04480">
    <property type="entry name" value="DUF559"/>
    <property type="match status" value="1"/>
</dbReference>
<gene>
    <name evidence="2" type="ORF">JI748_16645</name>
</gene>
<evidence type="ECO:0000313" key="2">
    <source>
        <dbReference type="EMBL" id="QQR39326.1"/>
    </source>
</evidence>
<protein>
    <submittedName>
        <fullName evidence="2">Endonuclease domain-containing protein</fullName>
    </submittedName>
</protein>
<keyword evidence="3" id="KW-1185">Reference proteome</keyword>
<dbReference type="InterPro" id="IPR007569">
    <property type="entry name" value="DUF559"/>
</dbReference>
<dbReference type="InterPro" id="IPR011335">
    <property type="entry name" value="Restrct_endonuc-II-like"/>
</dbReference>
<reference evidence="2 3" key="1">
    <citation type="submission" date="2021-01" db="EMBL/GenBank/DDBJ databases">
        <title>Genome seq and assembly of Devosia sp. LEGU1.</title>
        <authorList>
            <person name="Chhetri G."/>
        </authorList>
    </citation>
    <scope>NUCLEOTIDE SEQUENCE [LARGE SCALE GENOMIC DNA]</scope>
    <source>
        <strain evidence="2 3">LEGU1</strain>
    </source>
</reference>
<keyword evidence="2" id="KW-0540">Nuclease</keyword>
<organism evidence="2 3">
    <name type="scientific">Devosia rhizoryzae</name>
    <dbReference type="NCBI Taxonomy" id="2774137"/>
    <lineage>
        <taxon>Bacteria</taxon>
        <taxon>Pseudomonadati</taxon>
        <taxon>Pseudomonadota</taxon>
        <taxon>Alphaproteobacteria</taxon>
        <taxon>Hyphomicrobiales</taxon>
        <taxon>Devosiaceae</taxon>
        <taxon>Devosia</taxon>
    </lineage>
</organism>
<keyword evidence="2" id="KW-0255">Endonuclease</keyword>
<dbReference type="EMBL" id="CP068046">
    <property type="protein sequence ID" value="QQR39326.1"/>
    <property type="molecule type" value="Genomic_DNA"/>
</dbReference>
<dbReference type="PANTHER" id="PTHR38590">
    <property type="entry name" value="BLL0828 PROTEIN"/>
    <property type="match status" value="1"/>
</dbReference>
<accession>A0ABX7CBK8</accession>
<feature type="domain" description="DUF559" evidence="1">
    <location>
        <begin position="3"/>
        <end position="107"/>
    </location>
</feature>
<keyword evidence="2" id="KW-0378">Hydrolase</keyword>
<dbReference type="Gene3D" id="3.40.960.10">
    <property type="entry name" value="VSR Endonuclease"/>
    <property type="match status" value="1"/>
</dbReference>